<protein>
    <recommendedName>
        <fullName evidence="3">RBR-type E3 ubiquitin transferase</fullName>
        <ecNumber evidence="3">2.3.2.31</ecNumber>
    </recommendedName>
</protein>
<evidence type="ECO:0000256" key="4">
    <source>
        <dbReference type="ARBA" id="ARBA00022679"/>
    </source>
</evidence>
<dbReference type="PROSITE" id="PS51873">
    <property type="entry name" value="TRIAD"/>
    <property type="match status" value="1"/>
</dbReference>
<keyword evidence="4" id="KW-0808">Transferase</keyword>
<evidence type="ECO:0000256" key="6">
    <source>
        <dbReference type="ARBA" id="ARBA00022737"/>
    </source>
</evidence>
<evidence type="ECO:0000256" key="8">
    <source>
        <dbReference type="ARBA" id="ARBA00022786"/>
    </source>
</evidence>
<keyword evidence="6" id="KW-0677">Repeat</keyword>
<comment type="catalytic activity">
    <reaction evidence="1">
        <text>[E2 ubiquitin-conjugating enzyme]-S-ubiquitinyl-L-cysteine + [acceptor protein]-L-lysine = [E2 ubiquitin-conjugating enzyme]-L-cysteine + [acceptor protein]-N(6)-ubiquitinyl-L-lysine.</text>
        <dbReference type="EC" id="2.3.2.31"/>
    </reaction>
</comment>
<dbReference type="InterPro" id="IPR031127">
    <property type="entry name" value="E3_UB_ligase_RBR"/>
</dbReference>
<proteinExistence type="predicted"/>
<dbReference type="Pfam" id="PF21235">
    <property type="entry name" value="UBA_ARI1"/>
    <property type="match status" value="1"/>
</dbReference>
<evidence type="ECO:0000313" key="12">
    <source>
        <dbReference type="EMBL" id="KAL3520766.1"/>
    </source>
</evidence>
<evidence type="ECO:0000256" key="10">
    <source>
        <dbReference type="SAM" id="MobiDB-lite"/>
    </source>
</evidence>
<keyword evidence="8" id="KW-0833">Ubl conjugation pathway</keyword>
<comment type="cofactor">
    <cofactor evidence="2">
        <name>Zn(2+)</name>
        <dbReference type="ChEBI" id="CHEBI:29105"/>
    </cofactor>
</comment>
<dbReference type="GO" id="GO:0008270">
    <property type="term" value="F:zinc ion binding"/>
    <property type="evidence" value="ECO:0007669"/>
    <property type="project" value="UniProtKB-KW"/>
</dbReference>
<dbReference type="SUPFAM" id="SSF57850">
    <property type="entry name" value="RING/U-box"/>
    <property type="match status" value="2"/>
</dbReference>
<dbReference type="EC" id="2.3.2.31" evidence="3"/>
<evidence type="ECO:0000256" key="1">
    <source>
        <dbReference type="ARBA" id="ARBA00001798"/>
    </source>
</evidence>
<keyword evidence="5" id="KW-0479">Metal-binding</keyword>
<organism evidence="12 13">
    <name type="scientific">Cinchona calisaya</name>
    <dbReference type="NCBI Taxonomy" id="153742"/>
    <lineage>
        <taxon>Eukaryota</taxon>
        <taxon>Viridiplantae</taxon>
        <taxon>Streptophyta</taxon>
        <taxon>Embryophyta</taxon>
        <taxon>Tracheophyta</taxon>
        <taxon>Spermatophyta</taxon>
        <taxon>Magnoliopsida</taxon>
        <taxon>eudicotyledons</taxon>
        <taxon>Gunneridae</taxon>
        <taxon>Pentapetalae</taxon>
        <taxon>asterids</taxon>
        <taxon>lamiids</taxon>
        <taxon>Gentianales</taxon>
        <taxon>Rubiaceae</taxon>
        <taxon>Cinchonoideae</taxon>
        <taxon>Cinchoneae</taxon>
        <taxon>Cinchona</taxon>
    </lineage>
</organism>
<dbReference type="CDD" id="cd20346">
    <property type="entry name" value="BRcat_RBR_ANKIB1"/>
    <property type="match status" value="1"/>
</dbReference>
<dbReference type="PANTHER" id="PTHR11685">
    <property type="entry name" value="RBR FAMILY RING FINGER AND IBR DOMAIN-CONTAINING"/>
    <property type="match status" value="1"/>
</dbReference>
<reference evidence="12 13" key="1">
    <citation type="submission" date="2024-11" db="EMBL/GenBank/DDBJ databases">
        <title>A near-complete genome assembly of Cinchona calisaya.</title>
        <authorList>
            <person name="Lian D.C."/>
            <person name="Zhao X.W."/>
            <person name="Wei L."/>
        </authorList>
    </citation>
    <scope>NUCLEOTIDE SEQUENCE [LARGE SCALE GENOMIC DNA]</scope>
    <source>
        <tissue evidence="12">Nenye</tissue>
    </source>
</reference>
<feature type="region of interest" description="Disordered" evidence="10">
    <location>
        <begin position="23"/>
        <end position="55"/>
    </location>
</feature>
<dbReference type="InterPro" id="IPR048962">
    <property type="entry name" value="ARIH1-like_UBL"/>
</dbReference>
<name>A0ABD2ZPI0_9GENT</name>
<comment type="caution">
    <text evidence="12">The sequence shown here is derived from an EMBL/GenBank/DDBJ whole genome shotgun (WGS) entry which is preliminary data.</text>
</comment>
<dbReference type="InterPro" id="IPR002867">
    <property type="entry name" value="IBR_dom"/>
</dbReference>
<sequence length="460" mass="53514">MAELELGFDAKEDDDFKNYDFCEISDADEVDDNEEEDDDYINDDDDDDDDDHENLETDEIKKKFTILTKEDLLSRIEDDILEVSSLLSIPRNPSRVLLSKYNWDVNALLQEFLIDQERVKKMINSLESSSFSGEEIDKKNINLVRSYAEKRENMKLCPTPGCGCAVECHGKGRNFDVFCKCFVSFCFNCLGEAHSPVDCETVKKWMVKNSSDLETKNWLLAYTKPCPKCKRPIEKINGTTTTNNKISYFNDIITCASPCHCDFCWSCSGSWQEHDKFFGCRAKEEDLNDEVEMERKMAKDLCDYYKKWYSNDLCMERAFVDLSQMKNVNLEILSQIHGINETEMRCIVDAWVQIVECRRVFKWSSVFGYYYLLENEHNKREFFDYMMGQAEDYLEKFQQCADKELSKFLTAEFPLEDFGDFRNKLVRLTGVTRKYFDDLVAALENGLSDVDSHATATSSK</sequence>
<evidence type="ECO:0000256" key="2">
    <source>
        <dbReference type="ARBA" id="ARBA00001947"/>
    </source>
</evidence>
<evidence type="ECO:0000256" key="3">
    <source>
        <dbReference type="ARBA" id="ARBA00012251"/>
    </source>
</evidence>
<dbReference type="Proteomes" id="UP001630127">
    <property type="component" value="Unassembled WGS sequence"/>
</dbReference>
<dbReference type="SMART" id="SM00647">
    <property type="entry name" value="IBR"/>
    <property type="match status" value="1"/>
</dbReference>
<accession>A0ABD2ZPI0</accession>
<evidence type="ECO:0000256" key="5">
    <source>
        <dbReference type="ARBA" id="ARBA00022723"/>
    </source>
</evidence>
<keyword evidence="13" id="KW-1185">Reference proteome</keyword>
<dbReference type="InterPro" id="IPR044066">
    <property type="entry name" value="TRIAD_supradom"/>
</dbReference>
<dbReference type="Pfam" id="PF01485">
    <property type="entry name" value="IBR"/>
    <property type="match status" value="1"/>
</dbReference>
<feature type="domain" description="RING-type" evidence="11">
    <location>
        <begin position="36"/>
        <end position="284"/>
    </location>
</feature>
<evidence type="ECO:0000313" key="13">
    <source>
        <dbReference type="Proteomes" id="UP001630127"/>
    </source>
</evidence>
<gene>
    <name evidence="12" type="ORF">ACH5RR_018915</name>
</gene>
<dbReference type="AlphaFoldDB" id="A0ABD2ZPI0"/>
<keyword evidence="9" id="KW-0862">Zinc</keyword>
<evidence type="ECO:0000256" key="7">
    <source>
        <dbReference type="ARBA" id="ARBA00022771"/>
    </source>
</evidence>
<dbReference type="Gene3D" id="1.20.120.1750">
    <property type="match status" value="1"/>
</dbReference>
<evidence type="ECO:0000256" key="9">
    <source>
        <dbReference type="ARBA" id="ARBA00022833"/>
    </source>
</evidence>
<keyword evidence="7" id="KW-0863">Zinc-finger</keyword>
<dbReference type="EMBL" id="JBJUIK010000008">
    <property type="protein sequence ID" value="KAL3520766.1"/>
    <property type="molecule type" value="Genomic_DNA"/>
</dbReference>
<feature type="compositionally biased region" description="Acidic residues" evidence="10">
    <location>
        <begin position="23"/>
        <end position="53"/>
    </location>
</feature>
<dbReference type="GO" id="GO:0061630">
    <property type="term" value="F:ubiquitin protein ligase activity"/>
    <property type="evidence" value="ECO:0007669"/>
    <property type="project" value="UniProtKB-EC"/>
</dbReference>
<evidence type="ECO:0000259" key="11">
    <source>
        <dbReference type="PROSITE" id="PS51873"/>
    </source>
</evidence>